<dbReference type="Proteomes" id="UP000685013">
    <property type="component" value="Chromosome 8"/>
</dbReference>
<accession>A0AAV6N522</accession>
<proteinExistence type="predicted"/>
<dbReference type="AlphaFoldDB" id="A0AAV6N522"/>
<sequence>MGLKGEKKGGISQNRPFRQGEGIVRGRVNKVSVRLTERTPDRNDFGGHFDLLLPLRLSHPLAILPLIAQTARHAVRLRLRLRLLLRCFLFLYASSSIGHRAQARALYGSSDWLLLLLHVRSGWRWRSWYLAEPDFHFQEIHVRTLSALTR</sequence>
<gene>
    <name evidence="1" type="ORF">SDJN03_12439</name>
</gene>
<protein>
    <submittedName>
        <fullName evidence="1">Uncharacterized protein</fullName>
    </submittedName>
</protein>
<comment type="caution">
    <text evidence="1">The sequence shown here is derived from an EMBL/GenBank/DDBJ whole genome shotgun (WGS) entry which is preliminary data.</text>
</comment>
<reference evidence="1 2" key="1">
    <citation type="journal article" date="2021" name="Hortic Res">
        <title>The domestication of Cucurbita argyrosperma as revealed by the genome of its wild relative.</title>
        <authorList>
            <person name="Barrera-Redondo J."/>
            <person name="Sanchez-de la Vega G."/>
            <person name="Aguirre-Liguori J.A."/>
            <person name="Castellanos-Morales G."/>
            <person name="Gutierrez-Guerrero Y.T."/>
            <person name="Aguirre-Dugua X."/>
            <person name="Aguirre-Planter E."/>
            <person name="Tenaillon M.I."/>
            <person name="Lira-Saade R."/>
            <person name="Eguiarte L.E."/>
        </authorList>
    </citation>
    <scope>NUCLEOTIDE SEQUENCE [LARGE SCALE GENOMIC DNA]</scope>
    <source>
        <strain evidence="1">JBR-2021</strain>
    </source>
</reference>
<organism evidence="1 2">
    <name type="scientific">Cucurbita argyrosperma subsp. sororia</name>
    <dbReference type="NCBI Taxonomy" id="37648"/>
    <lineage>
        <taxon>Eukaryota</taxon>
        <taxon>Viridiplantae</taxon>
        <taxon>Streptophyta</taxon>
        <taxon>Embryophyta</taxon>
        <taxon>Tracheophyta</taxon>
        <taxon>Spermatophyta</taxon>
        <taxon>Magnoliopsida</taxon>
        <taxon>eudicotyledons</taxon>
        <taxon>Gunneridae</taxon>
        <taxon>Pentapetalae</taxon>
        <taxon>rosids</taxon>
        <taxon>fabids</taxon>
        <taxon>Cucurbitales</taxon>
        <taxon>Cucurbitaceae</taxon>
        <taxon>Cucurbiteae</taxon>
        <taxon>Cucurbita</taxon>
    </lineage>
</organism>
<dbReference type="EMBL" id="JAGKQH010000008">
    <property type="protein sequence ID" value="KAG6592963.1"/>
    <property type="molecule type" value="Genomic_DNA"/>
</dbReference>
<feature type="non-terminal residue" evidence="1">
    <location>
        <position position="1"/>
    </location>
</feature>
<name>A0AAV6N522_9ROSI</name>
<evidence type="ECO:0000313" key="1">
    <source>
        <dbReference type="EMBL" id="KAG6592963.1"/>
    </source>
</evidence>
<evidence type="ECO:0000313" key="2">
    <source>
        <dbReference type="Proteomes" id="UP000685013"/>
    </source>
</evidence>
<keyword evidence="2" id="KW-1185">Reference proteome</keyword>